<dbReference type="GO" id="GO:0016491">
    <property type="term" value="F:oxidoreductase activity"/>
    <property type="evidence" value="ECO:0007669"/>
    <property type="project" value="UniProtKB-KW"/>
</dbReference>
<proteinExistence type="predicted"/>
<dbReference type="PANTHER" id="PTHR13847:SF287">
    <property type="entry name" value="FAD-DEPENDENT OXIDOREDUCTASE DOMAIN-CONTAINING PROTEIN 1"/>
    <property type="match status" value="1"/>
</dbReference>
<dbReference type="AlphaFoldDB" id="A0A1H8SFK2"/>
<keyword evidence="4" id="KW-1185">Reference proteome</keyword>
<accession>A0A1H8SFK2</accession>
<evidence type="ECO:0000313" key="4">
    <source>
        <dbReference type="Proteomes" id="UP000199126"/>
    </source>
</evidence>
<dbReference type="OrthoDB" id="168391at2157"/>
<dbReference type="EMBL" id="FODV01000005">
    <property type="protein sequence ID" value="SEO77296.1"/>
    <property type="molecule type" value="Genomic_DNA"/>
</dbReference>
<feature type="domain" description="FAD dependent oxidoreductase" evidence="2">
    <location>
        <begin position="3"/>
        <end position="354"/>
    </location>
</feature>
<reference evidence="4" key="1">
    <citation type="submission" date="2016-10" db="EMBL/GenBank/DDBJ databases">
        <authorList>
            <person name="Varghese N."/>
            <person name="Submissions S."/>
        </authorList>
    </citation>
    <scope>NUCLEOTIDE SEQUENCE [LARGE SCALE GENOMIC DNA]</scope>
    <source>
        <strain evidence="4">CGMCC 1.10121</strain>
    </source>
</reference>
<dbReference type="GO" id="GO:0005737">
    <property type="term" value="C:cytoplasm"/>
    <property type="evidence" value="ECO:0007669"/>
    <property type="project" value="TreeGrafter"/>
</dbReference>
<dbReference type="Pfam" id="PF01266">
    <property type="entry name" value="DAO"/>
    <property type="match status" value="1"/>
</dbReference>
<evidence type="ECO:0000256" key="1">
    <source>
        <dbReference type="ARBA" id="ARBA00023002"/>
    </source>
</evidence>
<dbReference type="Proteomes" id="UP000199126">
    <property type="component" value="Unassembled WGS sequence"/>
</dbReference>
<name>A0A1H8SFK2_9EURY</name>
<dbReference type="InterPro" id="IPR006076">
    <property type="entry name" value="FAD-dep_OxRdtase"/>
</dbReference>
<dbReference type="PANTHER" id="PTHR13847">
    <property type="entry name" value="SARCOSINE DEHYDROGENASE-RELATED"/>
    <property type="match status" value="1"/>
</dbReference>
<dbReference type="Gene3D" id="3.30.9.10">
    <property type="entry name" value="D-Amino Acid Oxidase, subunit A, domain 2"/>
    <property type="match status" value="1"/>
</dbReference>
<dbReference type="Gene3D" id="3.50.50.60">
    <property type="entry name" value="FAD/NAD(P)-binding domain"/>
    <property type="match status" value="1"/>
</dbReference>
<gene>
    <name evidence="3" type="ORF">SAMN04487948_10544</name>
</gene>
<evidence type="ECO:0000313" key="3">
    <source>
        <dbReference type="EMBL" id="SEO77296.1"/>
    </source>
</evidence>
<dbReference type="RefSeq" id="WP_089824042.1">
    <property type="nucleotide sequence ID" value="NZ_FODV01000005.1"/>
</dbReference>
<evidence type="ECO:0000259" key="2">
    <source>
        <dbReference type="Pfam" id="PF01266"/>
    </source>
</evidence>
<sequence length="385" mass="40890">MTVVVVGGGIVGLASAYYLATRGRDVVVCERGTVGGGSTERSAGGIRAQFSTPVNVELSVESMRVWDRFEAEFGVDIGYRQVGYLFLARTAATAEAFRENVAMQRERGVPSELLDPETAREHCPALHAEQFQAATYSPTDGFADPYLALQGFATAAREAGVDVRTKTPVTAIHRERGGAGRVTGVDAGGEHVEATHVVDAAGAWAADVAALADVDLPIAPRRRQALVVDPETPLPEDVPLTIDLDTGSYFRPEREGAAIVGGHFEATDPDQDPDDYCQSIDLEWAATALERAADCAGYFGPDSRIRRGWAGLYAVTPDHHPIVEETVPGFVTAAGFSGHGFQHAPATGRLVAELVCDGCASLVDVGDLHSDRFVDGESLVERNVA</sequence>
<keyword evidence="1" id="KW-0560">Oxidoreductase</keyword>
<organism evidence="3 4">
    <name type="scientific">Halogranum amylolyticum</name>
    <dbReference type="NCBI Taxonomy" id="660520"/>
    <lineage>
        <taxon>Archaea</taxon>
        <taxon>Methanobacteriati</taxon>
        <taxon>Methanobacteriota</taxon>
        <taxon>Stenosarchaea group</taxon>
        <taxon>Halobacteria</taxon>
        <taxon>Halobacteriales</taxon>
        <taxon>Haloferacaceae</taxon>
    </lineage>
</organism>
<protein>
    <submittedName>
        <fullName evidence="3">Sarcosine oxidase subunit beta</fullName>
    </submittedName>
</protein>
<dbReference type="SUPFAM" id="SSF51905">
    <property type="entry name" value="FAD/NAD(P)-binding domain"/>
    <property type="match status" value="1"/>
</dbReference>
<dbReference type="InterPro" id="IPR036188">
    <property type="entry name" value="FAD/NAD-bd_sf"/>
</dbReference>